<dbReference type="EMBL" id="JADCNL010000004">
    <property type="protein sequence ID" value="KAG0485536.1"/>
    <property type="molecule type" value="Genomic_DNA"/>
</dbReference>
<organism evidence="2 3">
    <name type="scientific">Vanilla planifolia</name>
    <name type="common">Vanilla</name>
    <dbReference type="NCBI Taxonomy" id="51239"/>
    <lineage>
        <taxon>Eukaryota</taxon>
        <taxon>Viridiplantae</taxon>
        <taxon>Streptophyta</taxon>
        <taxon>Embryophyta</taxon>
        <taxon>Tracheophyta</taxon>
        <taxon>Spermatophyta</taxon>
        <taxon>Magnoliopsida</taxon>
        <taxon>Liliopsida</taxon>
        <taxon>Asparagales</taxon>
        <taxon>Orchidaceae</taxon>
        <taxon>Vanilloideae</taxon>
        <taxon>Vanilleae</taxon>
        <taxon>Vanilla</taxon>
    </lineage>
</organism>
<dbReference type="Pfam" id="PF09187">
    <property type="entry name" value="RdDM_RDM1"/>
    <property type="match status" value="1"/>
</dbReference>
<evidence type="ECO:0000313" key="2">
    <source>
        <dbReference type="EMBL" id="KAG0485536.1"/>
    </source>
</evidence>
<feature type="region of interest" description="Disordered" evidence="1">
    <location>
        <begin position="28"/>
        <end position="54"/>
    </location>
</feature>
<evidence type="ECO:0008006" key="4">
    <source>
        <dbReference type="Google" id="ProtNLM"/>
    </source>
</evidence>
<accession>A0A835RAD0</accession>
<dbReference type="AlphaFoldDB" id="A0A835RAD0"/>
<keyword evidence="3" id="KW-1185">Reference proteome</keyword>
<dbReference type="Proteomes" id="UP000636800">
    <property type="component" value="Unassembled WGS sequence"/>
</dbReference>
<dbReference type="SUPFAM" id="SSF109920">
    <property type="entry name" value="Hypothetical protein At3g22680"/>
    <property type="match status" value="1"/>
</dbReference>
<dbReference type="InterPro" id="IPR015270">
    <property type="entry name" value="RDM1_plant"/>
</dbReference>
<reference evidence="2 3" key="1">
    <citation type="journal article" date="2020" name="Nat. Food">
        <title>A phased Vanilla planifolia genome enables genetic improvement of flavour and production.</title>
        <authorList>
            <person name="Hasing T."/>
            <person name="Tang H."/>
            <person name="Brym M."/>
            <person name="Khazi F."/>
            <person name="Huang T."/>
            <person name="Chambers A.H."/>
        </authorList>
    </citation>
    <scope>NUCLEOTIDE SEQUENCE [LARGE SCALE GENOMIC DNA]</scope>
    <source>
        <tissue evidence="2">Leaf</tissue>
    </source>
</reference>
<dbReference type="Gene3D" id="1.20.120.690">
    <property type="entry name" value="RDM1 protein domain"/>
    <property type="match status" value="1"/>
</dbReference>
<dbReference type="GO" id="GO:0080188">
    <property type="term" value="P:gene silencing by siRNA-directed DNA methylation"/>
    <property type="evidence" value="ECO:0007669"/>
    <property type="project" value="InterPro"/>
</dbReference>
<dbReference type="PANTHER" id="PTHR36366:SF1">
    <property type="entry name" value="PROTEIN RDM1"/>
    <property type="match status" value="1"/>
</dbReference>
<proteinExistence type="predicted"/>
<dbReference type="InterPro" id="IPR036319">
    <property type="entry name" value="RDM1_sf"/>
</dbReference>
<gene>
    <name evidence="2" type="ORF">HPP92_009615</name>
</gene>
<feature type="compositionally biased region" description="Basic and acidic residues" evidence="1">
    <location>
        <begin position="37"/>
        <end position="54"/>
    </location>
</feature>
<name>A0A835RAD0_VANPL</name>
<comment type="caution">
    <text evidence="2">The sequence shown here is derived from an EMBL/GenBank/DDBJ whole genome shotgun (WGS) entry which is preliminary data.</text>
</comment>
<sequence length="180" mass="20797">MPPYVFNRDERPCKMKRSFPWEEAVTISLDDSDSDSEEHKPSDAKHEKTNGRSKNIEDIISEGTLLRMAGMYQDYMKSIPIPTFSGSVIPFVSWQGLASSLKQLYGQPLHYLTNLLLKQWDRERLGSETEHQSLDSIVHCVKAQTLVWLTEEIHRLTASPRRLAELWAANPMYHSYIDPF</sequence>
<evidence type="ECO:0000313" key="3">
    <source>
        <dbReference type="Proteomes" id="UP000636800"/>
    </source>
</evidence>
<dbReference type="GO" id="GO:0005634">
    <property type="term" value="C:nucleus"/>
    <property type="evidence" value="ECO:0007669"/>
    <property type="project" value="InterPro"/>
</dbReference>
<evidence type="ECO:0000256" key="1">
    <source>
        <dbReference type="SAM" id="MobiDB-lite"/>
    </source>
</evidence>
<dbReference type="OrthoDB" id="689003at2759"/>
<protein>
    <recommendedName>
        <fullName evidence="4">Protein RDM1</fullName>
    </recommendedName>
</protein>
<dbReference type="PANTHER" id="PTHR36366">
    <property type="entry name" value="PROTEIN RDM1"/>
    <property type="match status" value="1"/>
</dbReference>